<sequence length="318" mass="36226">MRTMLEFQQQADAETRLHIEDTDAPLPEKLNPQTRYAFFSTIAKGGKSLIKSCRDLHLGRTVCYKTLRPEFIDNPIESTRLLREARISAMLQHPNTVPTYEVGRDARGNYYFTMKLVHGYTLREVLNYRERYDLVQLMEVITQVANALAYAHSRGVIHRDIKPDNILIGPYGETLLLDWGLAKVWHKDKAQTDDESLIEEVDAGPGMTGEDKLQGTVMYMSPEQIERDPAINFKSDIYSLGAVLYETLTGVTPFQGEVVRELLQQVKTQRPIDPRQASKTRVPAALAQLCMQCLEKDPEKRPASANDVIYLLKDGWQL</sequence>
<feature type="domain" description="Protein kinase" evidence="5">
    <location>
        <begin position="36"/>
        <end position="311"/>
    </location>
</feature>
<dbReference type="EMBL" id="VKAD01000001">
    <property type="protein sequence ID" value="TXR54144.1"/>
    <property type="molecule type" value="Genomic_DNA"/>
</dbReference>
<evidence type="ECO:0000256" key="4">
    <source>
        <dbReference type="ARBA" id="ARBA00022840"/>
    </source>
</evidence>
<dbReference type="InterPro" id="IPR008271">
    <property type="entry name" value="Ser/Thr_kinase_AS"/>
</dbReference>
<keyword evidence="6" id="KW-0723">Serine/threonine-protein kinase</keyword>
<organism evidence="6 7">
    <name type="scientific">Reinekea thalattae</name>
    <dbReference type="NCBI Taxonomy" id="2593301"/>
    <lineage>
        <taxon>Bacteria</taxon>
        <taxon>Pseudomonadati</taxon>
        <taxon>Pseudomonadota</taxon>
        <taxon>Gammaproteobacteria</taxon>
        <taxon>Oceanospirillales</taxon>
        <taxon>Saccharospirillaceae</taxon>
        <taxon>Reinekea</taxon>
    </lineage>
</organism>
<dbReference type="AlphaFoldDB" id="A0A5C8Z9T1"/>
<dbReference type="Gene3D" id="3.30.200.20">
    <property type="entry name" value="Phosphorylase Kinase, domain 1"/>
    <property type="match status" value="1"/>
</dbReference>
<dbReference type="InterPro" id="IPR011009">
    <property type="entry name" value="Kinase-like_dom_sf"/>
</dbReference>
<keyword evidence="4" id="KW-0067">ATP-binding</keyword>
<keyword evidence="7" id="KW-1185">Reference proteome</keyword>
<evidence type="ECO:0000256" key="3">
    <source>
        <dbReference type="ARBA" id="ARBA00022777"/>
    </source>
</evidence>
<evidence type="ECO:0000313" key="7">
    <source>
        <dbReference type="Proteomes" id="UP000321764"/>
    </source>
</evidence>
<name>A0A5C8Z9T1_9GAMM</name>
<dbReference type="PANTHER" id="PTHR43289">
    <property type="entry name" value="MITOGEN-ACTIVATED PROTEIN KINASE KINASE KINASE 20-RELATED"/>
    <property type="match status" value="1"/>
</dbReference>
<proteinExistence type="predicted"/>
<comment type="caution">
    <text evidence="6">The sequence shown here is derived from an EMBL/GenBank/DDBJ whole genome shotgun (WGS) entry which is preliminary data.</text>
</comment>
<evidence type="ECO:0000259" key="5">
    <source>
        <dbReference type="PROSITE" id="PS50011"/>
    </source>
</evidence>
<evidence type="ECO:0000256" key="1">
    <source>
        <dbReference type="ARBA" id="ARBA00022679"/>
    </source>
</evidence>
<dbReference type="InterPro" id="IPR000719">
    <property type="entry name" value="Prot_kinase_dom"/>
</dbReference>
<accession>A0A5C8Z9T1</accession>
<dbReference type="PROSITE" id="PS00108">
    <property type="entry name" value="PROTEIN_KINASE_ST"/>
    <property type="match status" value="1"/>
</dbReference>
<dbReference type="PROSITE" id="PS50011">
    <property type="entry name" value="PROTEIN_KINASE_DOM"/>
    <property type="match status" value="1"/>
</dbReference>
<dbReference type="Pfam" id="PF00069">
    <property type="entry name" value="Pkinase"/>
    <property type="match status" value="1"/>
</dbReference>
<reference evidence="6 7" key="1">
    <citation type="submission" date="2019-07" db="EMBL/GenBank/DDBJ databases">
        <title>Reinekea sp. strain SSH23 genome sequencing and assembly.</title>
        <authorList>
            <person name="Kim I."/>
        </authorList>
    </citation>
    <scope>NUCLEOTIDE SEQUENCE [LARGE SCALE GENOMIC DNA]</scope>
    <source>
        <strain evidence="6 7">SSH23</strain>
    </source>
</reference>
<dbReference type="Proteomes" id="UP000321764">
    <property type="component" value="Unassembled WGS sequence"/>
</dbReference>
<dbReference type="GO" id="GO:0004674">
    <property type="term" value="F:protein serine/threonine kinase activity"/>
    <property type="evidence" value="ECO:0007669"/>
    <property type="project" value="UniProtKB-KW"/>
</dbReference>
<dbReference type="CDD" id="cd14014">
    <property type="entry name" value="STKc_PknB_like"/>
    <property type="match status" value="1"/>
</dbReference>
<dbReference type="OrthoDB" id="9801841at2"/>
<evidence type="ECO:0000256" key="2">
    <source>
        <dbReference type="ARBA" id="ARBA00022741"/>
    </source>
</evidence>
<dbReference type="SMART" id="SM00220">
    <property type="entry name" value="S_TKc"/>
    <property type="match status" value="1"/>
</dbReference>
<keyword evidence="2" id="KW-0547">Nucleotide-binding</keyword>
<keyword evidence="3 6" id="KW-0418">Kinase</keyword>
<gene>
    <name evidence="6" type="ORF">FME95_06305</name>
</gene>
<dbReference type="Gene3D" id="1.10.510.10">
    <property type="entry name" value="Transferase(Phosphotransferase) domain 1"/>
    <property type="match status" value="1"/>
</dbReference>
<protein>
    <submittedName>
        <fullName evidence="6">Serine/threonine protein kinase</fullName>
    </submittedName>
</protein>
<keyword evidence="1" id="KW-0808">Transferase</keyword>
<dbReference type="PANTHER" id="PTHR43289:SF6">
    <property type="entry name" value="SERINE_THREONINE-PROTEIN KINASE NEKL-3"/>
    <property type="match status" value="1"/>
</dbReference>
<evidence type="ECO:0000313" key="6">
    <source>
        <dbReference type="EMBL" id="TXR54144.1"/>
    </source>
</evidence>
<dbReference type="GO" id="GO:0005524">
    <property type="term" value="F:ATP binding"/>
    <property type="evidence" value="ECO:0007669"/>
    <property type="project" value="UniProtKB-KW"/>
</dbReference>
<dbReference type="SUPFAM" id="SSF56112">
    <property type="entry name" value="Protein kinase-like (PK-like)"/>
    <property type="match status" value="1"/>
</dbReference>